<feature type="transmembrane region" description="Helical" evidence="1">
    <location>
        <begin position="51"/>
        <end position="73"/>
    </location>
</feature>
<feature type="domain" description="PLD phosphodiesterase" evidence="2">
    <location>
        <begin position="250"/>
        <end position="282"/>
    </location>
</feature>
<dbReference type="PANTHER" id="PTHR21248">
    <property type="entry name" value="CARDIOLIPIN SYNTHASE"/>
    <property type="match status" value="1"/>
</dbReference>
<dbReference type="InterPro" id="IPR025202">
    <property type="entry name" value="PLD-like_dom"/>
</dbReference>
<gene>
    <name evidence="3" type="ORF">ENJ12_02685</name>
</gene>
<dbReference type="PANTHER" id="PTHR21248:SF12">
    <property type="entry name" value="CARDIOLIPIN SYNTHASE C"/>
    <property type="match status" value="1"/>
</dbReference>
<dbReference type="PROSITE" id="PS50035">
    <property type="entry name" value="PLD"/>
    <property type="match status" value="1"/>
</dbReference>
<dbReference type="SMART" id="SM00155">
    <property type="entry name" value="PLDc"/>
    <property type="match status" value="2"/>
</dbReference>
<evidence type="ECO:0000256" key="1">
    <source>
        <dbReference type="SAM" id="Phobius"/>
    </source>
</evidence>
<dbReference type="Pfam" id="PF13091">
    <property type="entry name" value="PLDc_2"/>
    <property type="match status" value="1"/>
</dbReference>
<protein>
    <submittedName>
        <fullName evidence="3">Phospholipase</fullName>
    </submittedName>
</protein>
<dbReference type="SUPFAM" id="SSF56024">
    <property type="entry name" value="Phospholipase D/nuclease"/>
    <property type="match status" value="2"/>
</dbReference>
<dbReference type="AlphaFoldDB" id="A0A831RV86"/>
<name>A0A831RV86_9GAMM</name>
<keyword evidence="1" id="KW-0812">Transmembrane</keyword>
<dbReference type="InterPro" id="IPR001736">
    <property type="entry name" value="PLipase_D/transphosphatidylase"/>
</dbReference>
<proteinExistence type="predicted"/>
<evidence type="ECO:0000313" key="3">
    <source>
        <dbReference type="EMBL" id="HEC05730.1"/>
    </source>
</evidence>
<dbReference type="EMBL" id="DRLF01000104">
    <property type="protein sequence ID" value="HEC05730.1"/>
    <property type="molecule type" value="Genomic_DNA"/>
</dbReference>
<dbReference type="Proteomes" id="UP000886339">
    <property type="component" value="Unassembled WGS sequence"/>
</dbReference>
<organism evidence="3">
    <name type="scientific">Thiolapillus brandeum</name>
    <dbReference type="NCBI Taxonomy" id="1076588"/>
    <lineage>
        <taxon>Bacteria</taxon>
        <taxon>Pseudomonadati</taxon>
        <taxon>Pseudomonadota</taxon>
        <taxon>Gammaproteobacteria</taxon>
        <taxon>Chromatiales</taxon>
        <taxon>Sedimenticolaceae</taxon>
        <taxon>Thiolapillus</taxon>
    </lineage>
</organism>
<sequence length="666" mass="75673">MTFLSLPHTGYNETQHLEAANSLLFFVSCLWRNMSNDKKHSDRASKYKTSIAMILLLALFWMLTGCSGTAATVRAKPYQAGERLFTHLESGKADDRFMEELYASRTWVPSGELTIDPIELGKNAKIPIQNEKIKLLGPAQEDALRSLALKIWLIEHAEHTVDVVYYIFKTDLAGEAVLGALCNAVQRGVDVRFMVDSIGSISLANRKMMALESCAQNAGYLRDENGRSTKYKARVQTVIFNSLTNTLGWINRRSHDKLLVIDGAFPEKTTVITGGRNISLDYYGIREDGSEDPTAYRDLEIVLRHGPGTGASRLTVGNISEIYYTLLFLYKGNKRVRPVYPEYAEDYVFFPKDPFIGDRKKAQESLAKLKSYPEIARQLKDMPEYMRTGFYRSKVRLAHELANLTNRNVVTETGSNLEHNPNSIISLIAEFGEDLDKESRLRLVSPYLFMAKYYDSEGNVVTDNVSDIHRWLAEHPGGRLEIITNSVLTSDNFFAQSIIDMELGPRLLLSAELKKAWLSGLQSGEMDQTLINSDEWKKQINNPQIFIYQTGKLDAQLLGHGNAHYGKLHAKFIVDGNGGFVGTSNFDYRSRLFNNEMGFFYENRKVDAILDSFFESLKATSYRWGTPEWLQMRKEVMQVRGLKGWSTRNQRGIYKFMRATGLDWLI</sequence>
<dbReference type="Gene3D" id="3.30.870.10">
    <property type="entry name" value="Endonuclease Chain A"/>
    <property type="match status" value="2"/>
</dbReference>
<evidence type="ECO:0000259" key="2">
    <source>
        <dbReference type="PROSITE" id="PS50035"/>
    </source>
</evidence>
<dbReference type="GO" id="GO:0032049">
    <property type="term" value="P:cardiolipin biosynthetic process"/>
    <property type="evidence" value="ECO:0007669"/>
    <property type="project" value="UniProtKB-ARBA"/>
</dbReference>
<keyword evidence="1" id="KW-1133">Transmembrane helix</keyword>
<keyword evidence="1" id="KW-0472">Membrane</keyword>
<dbReference type="GO" id="GO:0030572">
    <property type="term" value="F:phosphatidyltransferase activity"/>
    <property type="evidence" value="ECO:0007669"/>
    <property type="project" value="UniProtKB-ARBA"/>
</dbReference>
<comment type="caution">
    <text evidence="3">The sequence shown here is derived from an EMBL/GenBank/DDBJ whole genome shotgun (WGS) entry which is preliminary data.</text>
</comment>
<reference evidence="3" key="1">
    <citation type="journal article" date="2020" name="mSystems">
        <title>Genome- and Community-Level Interaction Insights into Carbon Utilization and Element Cycling Functions of Hydrothermarchaeota in Hydrothermal Sediment.</title>
        <authorList>
            <person name="Zhou Z."/>
            <person name="Liu Y."/>
            <person name="Xu W."/>
            <person name="Pan J."/>
            <person name="Luo Z.H."/>
            <person name="Li M."/>
        </authorList>
    </citation>
    <scope>NUCLEOTIDE SEQUENCE [LARGE SCALE GENOMIC DNA]</scope>
    <source>
        <strain evidence="3">HyVt-458</strain>
    </source>
</reference>
<accession>A0A831RV86</accession>